<keyword evidence="4 6" id="KW-1278">Translocase</keyword>
<evidence type="ECO:0000256" key="4">
    <source>
        <dbReference type="ARBA" id="ARBA00022967"/>
    </source>
</evidence>
<keyword evidence="6" id="KW-1003">Cell membrane</keyword>
<comment type="catalytic activity">
    <reaction evidence="6">
        <text>a quinone + NADH + 5 H(+)(in) = a quinol + NAD(+) + 4 H(+)(out)</text>
        <dbReference type="Rhea" id="RHEA:57888"/>
        <dbReference type="ChEBI" id="CHEBI:15378"/>
        <dbReference type="ChEBI" id="CHEBI:24646"/>
        <dbReference type="ChEBI" id="CHEBI:57540"/>
        <dbReference type="ChEBI" id="CHEBI:57945"/>
        <dbReference type="ChEBI" id="CHEBI:132124"/>
    </reaction>
</comment>
<dbReference type="PROSITE" id="PS00535">
    <property type="entry name" value="COMPLEX1_49K"/>
    <property type="match status" value="1"/>
</dbReference>
<dbReference type="PANTHER" id="PTHR11993">
    <property type="entry name" value="NADH-UBIQUINONE OXIDOREDUCTASE 49 KDA SUBUNIT"/>
    <property type="match status" value="1"/>
</dbReference>
<reference evidence="10 11" key="1">
    <citation type="journal article" date="2019" name="Int. J. Syst. Evol. Microbiol.">
        <title>The Global Catalogue of Microorganisms (GCM) 10K type strain sequencing project: providing services to taxonomists for standard genome sequencing and annotation.</title>
        <authorList>
            <consortium name="The Broad Institute Genomics Platform"/>
            <consortium name="The Broad Institute Genome Sequencing Center for Infectious Disease"/>
            <person name="Wu L."/>
            <person name="Ma J."/>
        </authorList>
    </citation>
    <scope>NUCLEOTIDE SEQUENCE [LARGE SCALE GENOMIC DNA]</scope>
    <source>
        <strain evidence="10 11">JCM 13581</strain>
    </source>
</reference>
<evidence type="ECO:0000313" key="10">
    <source>
        <dbReference type="EMBL" id="GAA1929786.1"/>
    </source>
</evidence>
<dbReference type="Proteomes" id="UP001501303">
    <property type="component" value="Unassembled WGS sequence"/>
</dbReference>
<keyword evidence="6 8" id="KW-0472">Membrane</keyword>
<keyword evidence="8" id="KW-0812">Transmembrane</keyword>
<dbReference type="EC" id="7.1.1.-" evidence="6"/>
<feature type="domain" description="NADH-quinone oxidoreductase subunit D" evidence="9">
    <location>
        <begin position="137"/>
        <end position="310"/>
    </location>
</feature>
<dbReference type="InterPro" id="IPR029014">
    <property type="entry name" value="NiFe-Hase_large"/>
</dbReference>
<evidence type="ECO:0000256" key="8">
    <source>
        <dbReference type="SAM" id="Phobius"/>
    </source>
</evidence>
<dbReference type="Gene3D" id="1.10.645.10">
    <property type="entry name" value="Cytochrome-c3 Hydrogenase, chain B"/>
    <property type="match status" value="1"/>
</dbReference>
<feature type="domain" description="NADH-quinone oxidoreductase subunit D" evidence="9">
    <location>
        <begin position="312"/>
        <end position="386"/>
    </location>
</feature>
<keyword evidence="5 6" id="KW-0520">NAD</keyword>
<dbReference type="Pfam" id="PF00346">
    <property type="entry name" value="Complex1_49kDa"/>
    <property type="match status" value="2"/>
</dbReference>
<evidence type="ECO:0000313" key="11">
    <source>
        <dbReference type="Proteomes" id="UP001501303"/>
    </source>
</evidence>
<evidence type="ECO:0000256" key="6">
    <source>
        <dbReference type="HAMAP-Rule" id="MF_01358"/>
    </source>
</evidence>
<evidence type="ECO:0000256" key="3">
    <source>
        <dbReference type="ARBA" id="ARBA00022719"/>
    </source>
</evidence>
<evidence type="ECO:0000256" key="5">
    <source>
        <dbReference type="ARBA" id="ARBA00023027"/>
    </source>
</evidence>
<dbReference type="InterPro" id="IPR014029">
    <property type="entry name" value="NADH_UbQ_OxRdtase_49kDa_CS"/>
</dbReference>
<evidence type="ECO:0000256" key="7">
    <source>
        <dbReference type="RuleBase" id="RU003685"/>
    </source>
</evidence>
<keyword evidence="11" id="KW-1185">Reference proteome</keyword>
<evidence type="ECO:0000256" key="1">
    <source>
        <dbReference type="ARBA" id="ARBA00005769"/>
    </source>
</evidence>
<dbReference type="SUPFAM" id="SSF56762">
    <property type="entry name" value="HydB/Nqo4-like"/>
    <property type="match status" value="1"/>
</dbReference>
<organism evidence="10 11">
    <name type="scientific">Streptomyces sodiiphilus</name>
    <dbReference type="NCBI Taxonomy" id="226217"/>
    <lineage>
        <taxon>Bacteria</taxon>
        <taxon>Bacillati</taxon>
        <taxon>Actinomycetota</taxon>
        <taxon>Actinomycetes</taxon>
        <taxon>Kitasatosporales</taxon>
        <taxon>Streptomycetaceae</taxon>
        <taxon>Streptomyces</taxon>
    </lineage>
</organism>
<feature type="transmembrane region" description="Helical" evidence="8">
    <location>
        <begin position="361"/>
        <end position="381"/>
    </location>
</feature>
<evidence type="ECO:0000256" key="2">
    <source>
        <dbReference type="ARBA" id="ARBA00022448"/>
    </source>
</evidence>
<keyword evidence="2 6" id="KW-0813">Transport</keyword>
<comment type="function">
    <text evidence="6">NDH-1 shuttles electrons from NADH, via FMN and iron-sulfur (Fe-S) centers, to quinones in the respiratory chain. The immediate electron acceptor for the enzyme in this species is believed to be a menaquinone. Couples the redox reaction to proton translocation (for every two electrons transferred, four hydrogen ions are translocated across the cytoplasmic membrane), and thus conserves the redox energy in a proton gradient.</text>
</comment>
<comment type="subcellular location">
    <subcellularLocation>
        <location evidence="6">Cell membrane</location>
        <topology evidence="6">Peripheral membrane protein</topology>
        <orientation evidence="6">Cytoplasmic side</orientation>
    </subcellularLocation>
</comment>
<gene>
    <name evidence="6" type="primary">nuoD</name>
    <name evidence="10" type="ORF">GCM10009716_41660</name>
</gene>
<sequence length="386" mass="42333">MADSTGITEATVGVGGAAESTDMVLNIGPQHPSTHGVLRLRLVLDGERISRAEPVVGYMHRGAEKLFEARDYRQIIVLANRHDWLSAFSNELGVVLAVERMLGMEVPERAVWLRTLLAELNRALNHLMFLGSYPLELGGLTPIFYAFSEREDLQHVMEEVSGGRMHYMFNRVGGLKEDLPAGWTGRARQAVAKVRSGLGRIDDLVSGNEVFRARTKGVGVLAPETVHAYGVSGPIARASGVGFDLRRDEPYLAYGELQDTLRVVTRTEGDCLARFEVLLDQTRNALELADACLDRLAELPPGPVNQRLPKVLKAPEGATYAWTENPLGVNGYYLVSKGDKTPHRLKLRTASFNNIQALSQLLPGTLVADMVAILGSFFFVVGDIDK</sequence>
<accession>A0ABN2PSV5</accession>
<name>A0ABN2PSV5_9ACTN</name>
<dbReference type="EMBL" id="BAAAMJ010000057">
    <property type="protein sequence ID" value="GAA1929786.1"/>
    <property type="molecule type" value="Genomic_DNA"/>
</dbReference>
<dbReference type="RefSeq" id="WP_344264917.1">
    <property type="nucleotide sequence ID" value="NZ_BAAAMJ010000057.1"/>
</dbReference>
<keyword evidence="3 6" id="KW-0874">Quinone</keyword>
<comment type="subunit">
    <text evidence="6">NDH-1 is composed of 14 different subunits. Subunits NuoB, C, D, E, F, and G constitute the peripheral sector of the complex.</text>
</comment>
<evidence type="ECO:0000259" key="9">
    <source>
        <dbReference type="Pfam" id="PF00346"/>
    </source>
</evidence>
<comment type="caution">
    <text evidence="10">The sequence shown here is derived from an EMBL/GenBank/DDBJ whole genome shotgun (WGS) entry which is preliminary data.</text>
</comment>
<proteinExistence type="inferred from homology"/>
<protein>
    <recommendedName>
        <fullName evidence="6">NADH-quinone oxidoreductase subunit D</fullName>
        <ecNumber evidence="6">7.1.1.-</ecNumber>
    </recommendedName>
    <alternativeName>
        <fullName evidence="6">NADH dehydrogenase I subunit D</fullName>
    </alternativeName>
    <alternativeName>
        <fullName evidence="6">NDH-1 subunit D</fullName>
    </alternativeName>
</protein>
<comment type="similarity">
    <text evidence="1 6 7">Belongs to the complex I 49 kDa subunit family.</text>
</comment>
<dbReference type="InterPro" id="IPR001135">
    <property type="entry name" value="NADH_Q_OxRdtase_suD"/>
</dbReference>
<dbReference type="HAMAP" id="MF_01358">
    <property type="entry name" value="NDH1_NuoD"/>
    <property type="match status" value="1"/>
</dbReference>
<dbReference type="PANTHER" id="PTHR11993:SF10">
    <property type="entry name" value="NADH DEHYDROGENASE [UBIQUINONE] IRON-SULFUR PROTEIN 2, MITOCHONDRIAL"/>
    <property type="match status" value="1"/>
</dbReference>
<dbReference type="InterPro" id="IPR022885">
    <property type="entry name" value="NDH1_su_D/H"/>
</dbReference>
<keyword evidence="8" id="KW-1133">Transmembrane helix</keyword>